<dbReference type="GO" id="GO:0005737">
    <property type="term" value="C:cytoplasm"/>
    <property type="evidence" value="ECO:0007669"/>
    <property type="project" value="UniProtKB-SubCell"/>
</dbReference>
<dbReference type="HAMAP" id="MF_00090">
    <property type="entry name" value="PIMT"/>
    <property type="match status" value="1"/>
</dbReference>
<evidence type="ECO:0000313" key="9">
    <source>
        <dbReference type="Proteomes" id="UP000501602"/>
    </source>
</evidence>
<dbReference type="SUPFAM" id="SSF53335">
    <property type="entry name" value="S-adenosyl-L-methionine-dependent methyltransferases"/>
    <property type="match status" value="1"/>
</dbReference>
<dbReference type="EMBL" id="CP051180">
    <property type="protein sequence ID" value="QIZ75563.1"/>
    <property type="molecule type" value="Genomic_DNA"/>
</dbReference>
<protein>
    <recommendedName>
        <fullName evidence="7">Protein-L-isoaspartate O-methyltransferase</fullName>
        <ecNumber evidence="7">2.1.1.77</ecNumber>
    </recommendedName>
    <alternativeName>
        <fullName evidence="7">L-isoaspartyl protein carboxyl methyltransferase</fullName>
    </alternativeName>
    <alternativeName>
        <fullName evidence="7">Protein L-isoaspartyl methyltransferase</fullName>
    </alternativeName>
    <alternativeName>
        <fullName evidence="7">Protein-beta-aspartate methyltransferase</fullName>
        <shortName evidence="7">PIMT</shortName>
    </alternativeName>
</protein>
<keyword evidence="9" id="KW-1185">Reference proteome</keyword>
<dbReference type="Pfam" id="PF01135">
    <property type="entry name" value="PCMT"/>
    <property type="match status" value="1"/>
</dbReference>
<comment type="similarity">
    <text evidence="2 7">Belongs to the methyltransferase superfamily. L-isoaspartyl/D-aspartyl protein methyltransferase family.</text>
</comment>
<comment type="catalytic activity">
    <reaction evidence="7">
        <text>[protein]-L-isoaspartate + S-adenosyl-L-methionine = [protein]-L-isoaspartate alpha-methyl ester + S-adenosyl-L-homocysteine</text>
        <dbReference type="Rhea" id="RHEA:12705"/>
        <dbReference type="Rhea" id="RHEA-COMP:12143"/>
        <dbReference type="Rhea" id="RHEA-COMP:12144"/>
        <dbReference type="ChEBI" id="CHEBI:57856"/>
        <dbReference type="ChEBI" id="CHEBI:59789"/>
        <dbReference type="ChEBI" id="CHEBI:90596"/>
        <dbReference type="ChEBI" id="CHEBI:90598"/>
        <dbReference type="EC" id="2.1.1.77"/>
    </reaction>
</comment>
<dbReference type="NCBIfam" id="TIGR00080">
    <property type="entry name" value="pimt"/>
    <property type="match status" value="1"/>
</dbReference>
<dbReference type="GO" id="GO:0032259">
    <property type="term" value="P:methylation"/>
    <property type="evidence" value="ECO:0007669"/>
    <property type="project" value="UniProtKB-KW"/>
</dbReference>
<feature type="active site" evidence="7">
    <location>
        <position position="62"/>
    </location>
</feature>
<dbReference type="Proteomes" id="UP000501602">
    <property type="component" value="Chromosome"/>
</dbReference>
<evidence type="ECO:0000256" key="7">
    <source>
        <dbReference type="HAMAP-Rule" id="MF_00090"/>
    </source>
</evidence>
<dbReference type="GO" id="GO:0030091">
    <property type="term" value="P:protein repair"/>
    <property type="evidence" value="ECO:0007669"/>
    <property type="project" value="UniProtKB-UniRule"/>
</dbReference>
<dbReference type="InterPro" id="IPR029063">
    <property type="entry name" value="SAM-dependent_MTases_sf"/>
</dbReference>
<dbReference type="PANTHER" id="PTHR11579">
    <property type="entry name" value="PROTEIN-L-ISOASPARTATE O-METHYLTRANSFERASE"/>
    <property type="match status" value="1"/>
</dbReference>
<evidence type="ECO:0000256" key="1">
    <source>
        <dbReference type="ARBA" id="ARBA00004496"/>
    </source>
</evidence>
<comment type="subcellular location">
    <subcellularLocation>
        <location evidence="1 7">Cytoplasm</location>
    </subcellularLocation>
</comment>
<accession>A0A6H1UB27</accession>
<dbReference type="InterPro" id="IPR000682">
    <property type="entry name" value="PCMT"/>
</dbReference>
<dbReference type="FunFam" id="3.40.50.150:FF:000010">
    <property type="entry name" value="Protein-L-isoaspartate O-methyltransferase"/>
    <property type="match status" value="1"/>
</dbReference>
<evidence type="ECO:0000256" key="5">
    <source>
        <dbReference type="ARBA" id="ARBA00022679"/>
    </source>
</evidence>
<dbReference type="KEGG" id="fes:HER31_00770"/>
<reference evidence="8 9" key="1">
    <citation type="submission" date="2020-04" db="EMBL/GenBank/DDBJ databases">
        <title>Ferrimonas sp. S7 isolated from sea water.</title>
        <authorList>
            <person name="Bae S.S."/>
            <person name="Baek K."/>
        </authorList>
    </citation>
    <scope>NUCLEOTIDE SEQUENCE [LARGE SCALE GENOMIC DNA]</scope>
    <source>
        <strain evidence="8 9">S7</strain>
    </source>
</reference>
<gene>
    <name evidence="7" type="primary">pcm</name>
    <name evidence="8" type="ORF">HER31_00770</name>
</gene>
<evidence type="ECO:0000256" key="6">
    <source>
        <dbReference type="ARBA" id="ARBA00022691"/>
    </source>
</evidence>
<sequence>MTVSTHGYSNRLLQQLQQQGISNAAVLDAIAAIPRQQFVDGGLAPRAWENTALPIGAGQTISQPYIVARMTELLLHNLPQGPILEVGTGSGYQAAVLARLVPQLCTIERIKSLQIVARRRLKQLDLHNIAFKYGDGWEGWQSKAPFAGILVTAAAAEVPSALLQQLAEGGRLIIPVGSSQQVLRIIERRDGQFLSHDIEAVRFVPLVAGETE</sequence>
<keyword evidence="3 7" id="KW-0963">Cytoplasm</keyword>
<dbReference type="CDD" id="cd02440">
    <property type="entry name" value="AdoMet_MTases"/>
    <property type="match status" value="1"/>
</dbReference>
<name>A0A6H1UB27_9GAMM</name>
<evidence type="ECO:0000256" key="4">
    <source>
        <dbReference type="ARBA" id="ARBA00022603"/>
    </source>
</evidence>
<keyword evidence="5 7" id="KW-0808">Transferase</keyword>
<dbReference type="GO" id="GO:0004719">
    <property type="term" value="F:protein-L-isoaspartate (D-aspartate) O-methyltransferase activity"/>
    <property type="evidence" value="ECO:0007669"/>
    <property type="project" value="UniProtKB-UniRule"/>
</dbReference>
<dbReference type="EC" id="2.1.1.77" evidence="7"/>
<dbReference type="RefSeq" id="WP_168658824.1">
    <property type="nucleotide sequence ID" value="NZ_CP051180.1"/>
</dbReference>
<comment type="function">
    <text evidence="7">Catalyzes the methyl esterification of L-isoaspartyl residues in peptides and proteins that result from spontaneous decomposition of normal L-aspartyl and L-asparaginyl residues. It plays a role in the repair and/or degradation of damaged proteins.</text>
</comment>
<dbReference type="PANTHER" id="PTHR11579:SF0">
    <property type="entry name" value="PROTEIN-L-ISOASPARTATE(D-ASPARTATE) O-METHYLTRANSFERASE"/>
    <property type="match status" value="1"/>
</dbReference>
<keyword evidence="6 7" id="KW-0949">S-adenosyl-L-methionine</keyword>
<organism evidence="8 9">
    <name type="scientific">Ferrimonas lipolytica</name>
    <dbReference type="NCBI Taxonomy" id="2724191"/>
    <lineage>
        <taxon>Bacteria</taxon>
        <taxon>Pseudomonadati</taxon>
        <taxon>Pseudomonadota</taxon>
        <taxon>Gammaproteobacteria</taxon>
        <taxon>Alteromonadales</taxon>
        <taxon>Ferrimonadaceae</taxon>
        <taxon>Ferrimonas</taxon>
    </lineage>
</organism>
<proteinExistence type="inferred from homology"/>
<dbReference type="Gene3D" id="3.40.50.150">
    <property type="entry name" value="Vaccinia Virus protein VP39"/>
    <property type="match status" value="1"/>
</dbReference>
<evidence type="ECO:0000256" key="3">
    <source>
        <dbReference type="ARBA" id="ARBA00022490"/>
    </source>
</evidence>
<dbReference type="AlphaFoldDB" id="A0A6H1UB27"/>
<evidence type="ECO:0000256" key="2">
    <source>
        <dbReference type="ARBA" id="ARBA00005369"/>
    </source>
</evidence>
<evidence type="ECO:0000313" key="8">
    <source>
        <dbReference type="EMBL" id="QIZ75563.1"/>
    </source>
</evidence>
<dbReference type="NCBIfam" id="NF001453">
    <property type="entry name" value="PRK00312.1"/>
    <property type="match status" value="1"/>
</dbReference>
<keyword evidence="4 7" id="KW-0489">Methyltransferase</keyword>